<organism evidence="1">
    <name type="scientific">Arundo donax</name>
    <name type="common">Giant reed</name>
    <name type="synonym">Donax arundinaceus</name>
    <dbReference type="NCBI Taxonomy" id="35708"/>
    <lineage>
        <taxon>Eukaryota</taxon>
        <taxon>Viridiplantae</taxon>
        <taxon>Streptophyta</taxon>
        <taxon>Embryophyta</taxon>
        <taxon>Tracheophyta</taxon>
        <taxon>Spermatophyta</taxon>
        <taxon>Magnoliopsida</taxon>
        <taxon>Liliopsida</taxon>
        <taxon>Poales</taxon>
        <taxon>Poaceae</taxon>
        <taxon>PACMAD clade</taxon>
        <taxon>Arundinoideae</taxon>
        <taxon>Arundineae</taxon>
        <taxon>Arundo</taxon>
    </lineage>
</organism>
<accession>A0A0A9C4F7</accession>
<dbReference type="AlphaFoldDB" id="A0A0A9C4F7"/>
<sequence length="22" mass="2489">MLVISGHLTVNSDMVIWLTFVL</sequence>
<protein>
    <submittedName>
        <fullName evidence="1">Uncharacterized protein</fullName>
    </submittedName>
</protein>
<reference evidence="1" key="2">
    <citation type="journal article" date="2015" name="Data Brief">
        <title>Shoot transcriptome of the giant reed, Arundo donax.</title>
        <authorList>
            <person name="Barrero R.A."/>
            <person name="Guerrero F.D."/>
            <person name="Moolhuijzen P."/>
            <person name="Goolsby J.A."/>
            <person name="Tidwell J."/>
            <person name="Bellgard S.E."/>
            <person name="Bellgard M.I."/>
        </authorList>
    </citation>
    <scope>NUCLEOTIDE SEQUENCE</scope>
    <source>
        <tissue evidence="1">Shoot tissue taken approximately 20 cm above the soil surface</tissue>
    </source>
</reference>
<proteinExistence type="predicted"/>
<evidence type="ECO:0000313" key="1">
    <source>
        <dbReference type="EMBL" id="JAD68275.1"/>
    </source>
</evidence>
<dbReference type="EMBL" id="GBRH01229620">
    <property type="protein sequence ID" value="JAD68275.1"/>
    <property type="molecule type" value="Transcribed_RNA"/>
</dbReference>
<name>A0A0A9C4F7_ARUDO</name>
<reference evidence="1" key="1">
    <citation type="submission" date="2014-09" db="EMBL/GenBank/DDBJ databases">
        <authorList>
            <person name="Magalhaes I.L.F."/>
            <person name="Oliveira U."/>
            <person name="Santos F.R."/>
            <person name="Vidigal T.H.D.A."/>
            <person name="Brescovit A.D."/>
            <person name="Santos A.J."/>
        </authorList>
    </citation>
    <scope>NUCLEOTIDE SEQUENCE</scope>
    <source>
        <tissue evidence="1">Shoot tissue taken approximately 20 cm above the soil surface</tissue>
    </source>
</reference>